<dbReference type="PANTHER" id="PTHR33112">
    <property type="entry name" value="DOMAIN PROTEIN, PUTATIVE-RELATED"/>
    <property type="match status" value="1"/>
</dbReference>
<reference evidence="2" key="2">
    <citation type="submission" date="2019-10" db="EMBL/GenBank/DDBJ databases">
        <authorList>
            <consortium name="NCBI Genome Project"/>
        </authorList>
    </citation>
    <scope>NUCLEOTIDE SEQUENCE</scope>
    <source>
        <strain evidence="2">NI907</strain>
    </source>
</reference>
<reference evidence="2" key="3">
    <citation type="submission" date="2025-08" db="UniProtKB">
        <authorList>
            <consortium name="RefSeq"/>
        </authorList>
    </citation>
    <scope>IDENTIFICATION</scope>
    <source>
        <strain evidence="2">NI907</strain>
    </source>
</reference>
<organism evidence="1 2">
    <name type="scientific">Pyricularia grisea</name>
    <name type="common">Crabgrass-specific blast fungus</name>
    <name type="synonym">Magnaporthe grisea</name>
    <dbReference type="NCBI Taxonomy" id="148305"/>
    <lineage>
        <taxon>Eukaryota</taxon>
        <taxon>Fungi</taxon>
        <taxon>Dikarya</taxon>
        <taxon>Ascomycota</taxon>
        <taxon>Pezizomycotina</taxon>
        <taxon>Sordariomycetes</taxon>
        <taxon>Sordariomycetidae</taxon>
        <taxon>Magnaporthales</taxon>
        <taxon>Pyriculariaceae</taxon>
        <taxon>Pyricularia</taxon>
    </lineage>
</organism>
<reference evidence="2" key="1">
    <citation type="journal article" date="2019" name="Mol. Biol. Evol.">
        <title>Blast fungal genomes show frequent chromosomal changes, gene gains and losses, and effector gene turnover.</title>
        <authorList>
            <person name="Gomez Luciano L.B."/>
            <person name="Jason Tsai I."/>
            <person name="Chuma I."/>
            <person name="Tosa Y."/>
            <person name="Chen Y.H."/>
            <person name="Li J.Y."/>
            <person name="Li M.Y."/>
            <person name="Jade Lu M.Y."/>
            <person name="Nakayashiki H."/>
            <person name="Li W.H."/>
        </authorList>
    </citation>
    <scope>NUCLEOTIDE SEQUENCE</scope>
    <source>
        <strain evidence="2">NI907</strain>
    </source>
</reference>
<dbReference type="AlphaFoldDB" id="A0A6P8BG69"/>
<gene>
    <name evidence="2" type="ORF">PgNI_00079</name>
</gene>
<dbReference type="GeneID" id="41955077"/>
<dbReference type="RefSeq" id="XP_030986283.1">
    <property type="nucleotide sequence ID" value="XM_031120163.1"/>
</dbReference>
<sequence>MGSIYANAILTIGATGAAKRSEGCFLLNPKADGGPDSLYKYEVQLPIVISGCYMGKFFASPLMRWPSLRGPNLRTGRWAHRAWVLQESFFSKRIVHFGAFQVHWECQENIASQMRPFSNVLSPDSSKKITKPVVNIERWWSNLLLQYTDLNLSVDGDRLPAIASIAKEIAEIYKLTYVAGVYAEILPRCLAWAAAATKRKEHYWKRKPLLPPNEDPSQRASSWSWAHWEGHIATLNIDQNFHFVNHVGGMKVVERGDEHSHHQSSLLSWSQTRRVSREQRPMKTSELSAKGFCYFQSIFNRQVGMPWPWDSVFHAILHDDDQSRGGYLGNRGVVVFDDPINAAPLEFDLVPIGSVFKHTFLDDEFVDSGYWRIDMSLAAERVEEDKNSATHPTGESQVQGGDGEAVLLPERYRRLGLVMQVMWRVPERSKWDFFCCDLKMTVVKFSPCINRVMNW</sequence>
<evidence type="ECO:0008006" key="3">
    <source>
        <dbReference type="Google" id="ProtNLM"/>
    </source>
</evidence>
<dbReference type="PANTHER" id="PTHR33112:SF16">
    <property type="entry name" value="HETEROKARYON INCOMPATIBILITY DOMAIN-CONTAINING PROTEIN"/>
    <property type="match status" value="1"/>
</dbReference>
<name>A0A6P8BG69_PYRGI</name>
<evidence type="ECO:0000313" key="2">
    <source>
        <dbReference type="RefSeq" id="XP_030986283.1"/>
    </source>
</evidence>
<proteinExistence type="predicted"/>
<accession>A0A6P8BG69</accession>
<feature type="non-terminal residue" evidence="2">
    <location>
        <position position="455"/>
    </location>
</feature>
<dbReference type="KEGG" id="pgri:PgNI_00079"/>
<evidence type="ECO:0000313" key="1">
    <source>
        <dbReference type="Proteomes" id="UP000515153"/>
    </source>
</evidence>
<protein>
    <recommendedName>
        <fullName evidence="3">Heterokaryon incompatibility domain-containing protein</fullName>
    </recommendedName>
</protein>
<dbReference type="Proteomes" id="UP000515153">
    <property type="component" value="Unplaced"/>
</dbReference>
<keyword evidence="1" id="KW-1185">Reference proteome</keyword>